<dbReference type="SMART" id="SM00387">
    <property type="entry name" value="HATPase_c"/>
    <property type="match status" value="1"/>
</dbReference>
<comment type="caution">
    <text evidence="9">The sequence shown here is derived from an EMBL/GenBank/DDBJ whole genome shotgun (WGS) entry which is preliminary data.</text>
</comment>
<evidence type="ECO:0000256" key="1">
    <source>
        <dbReference type="ARBA" id="ARBA00000085"/>
    </source>
</evidence>
<keyword evidence="9" id="KW-0067">ATP-binding</keyword>
<dbReference type="InterPro" id="IPR016120">
    <property type="entry name" value="Sig_transdc_His_kin_SpoOB"/>
</dbReference>
<reference evidence="9" key="1">
    <citation type="journal article" date="2022" name="Cell Host Microbe">
        <title>Colonization of the live biotherapeutic product VE303 and modulation of the microbiota and metabolites in healthy volunteers.</title>
        <authorList>
            <person name="Dsouza M."/>
            <person name="Menon R."/>
            <person name="Crossette E."/>
            <person name="Bhattarai S.K."/>
            <person name="Schneider J."/>
            <person name="Kim Y.G."/>
            <person name="Reddy S."/>
            <person name="Caballero S."/>
            <person name="Felix C."/>
            <person name="Cornacchione L."/>
            <person name="Hendrickson J."/>
            <person name="Watson A.R."/>
            <person name="Minot S.S."/>
            <person name="Greenfield N."/>
            <person name="Schopf L."/>
            <person name="Szabady R."/>
            <person name="Patarroyo J."/>
            <person name="Smith W."/>
            <person name="Harrison P."/>
            <person name="Kuijper E.J."/>
            <person name="Kelly C.P."/>
            <person name="Olle B."/>
            <person name="Bobilev D."/>
            <person name="Silber J.L."/>
            <person name="Bucci V."/>
            <person name="Roberts B."/>
            <person name="Faith J."/>
            <person name="Norman J.M."/>
        </authorList>
    </citation>
    <scope>NUCLEOTIDE SEQUENCE</scope>
    <source>
        <strain evidence="9">VE303-04</strain>
    </source>
</reference>
<keyword evidence="9" id="KW-0547">Nucleotide-binding</keyword>
<dbReference type="SUPFAM" id="SSF55874">
    <property type="entry name" value="ATPase domain of HSP90 chaperone/DNA topoisomerase II/histidine kinase"/>
    <property type="match status" value="1"/>
</dbReference>
<dbReference type="Gene3D" id="1.10.287.130">
    <property type="match status" value="1"/>
</dbReference>
<evidence type="ECO:0000256" key="2">
    <source>
        <dbReference type="ARBA" id="ARBA00012438"/>
    </source>
</evidence>
<keyword evidence="7" id="KW-1133">Transmembrane helix</keyword>
<dbReference type="Proteomes" id="UP001203136">
    <property type="component" value="Unassembled WGS sequence"/>
</dbReference>
<evidence type="ECO:0000259" key="8">
    <source>
        <dbReference type="PROSITE" id="PS50109"/>
    </source>
</evidence>
<sequence length="536" mass="59945">MMKLRTKITLLVCSVVIAILLLNQYPVSMSLKQTVMKAGASALMDITTQLSSSLSAADGDFGKDTAVLRTLARQAEECTNCSGVAIFDDKFRLLYSTPELKPDETALKKYKDELLQGKKQYDIVSEGKSDSLIYAACPIYRSDGTLQGSILSTLQYSSNHRELQKAQRDLNAMTVLVMLIALIFVWDLTDNVKGTMFNLEPVEIAQLLVERNILIDAVRDGILSVNQNGEITHANRTARLMFEKAGQPFDDGDAGFVTLFPQFSLQNILNGNQPIYDNERRLGTDSFYVNFIPIKISQPQHESLLVTFRPKQEVVRFAENITGVKSYVEALRAQMHEFNNKLQVVSGLVQAQNYTELETYIHGVVHLKNRELQQISGKIGDPTLAAFLASKFDRASEQRVDLVLTDRTELLGRLTEELLQDLILIVGNLLENAFDALQGCAMRTVALEIVETTEEIYISVWDSGPEIPEKLRENILEYGVTTKKDGNGIGLFLVNQACERYNGYITIVSEAGDGTEFTVHIPRMREEERHVPGIDC</sequence>
<dbReference type="InterPro" id="IPR005467">
    <property type="entry name" value="His_kinase_dom"/>
</dbReference>
<dbReference type="Pfam" id="PF02518">
    <property type="entry name" value="HATPase_c"/>
    <property type="match status" value="1"/>
</dbReference>
<gene>
    <name evidence="9" type="ORF">K5I21_24130</name>
</gene>
<dbReference type="AlphaFoldDB" id="A0AAW5FAR0"/>
<evidence type="ECO:0000313" key="10">
    <source>
        <dbReference type="Proteomes" id="UP001203136"/>
    </source>
</evidence>
<evidence type="ECO:0000256" key="4">
    <source>
        <dbReference type="ARBA" id="ARBA00022679"/>
    </source>
</evidence>
<dbReference type="GO" id="GO:0000155">
    <property type="term" value="F:phosphorelay sensor kinase activity"/>
    <property type="evidence" value="ECO:0007669"/>
    <property type="project" value="InterPro"/>
</dbReference>
<keyword evidence="5" id="KW-0418">Kinase</keyword>
<evidence type="ECO:0000256" key="3">
    <source>
        <dbReference type="ARBA" id="ARBA00022553"/>
    </source>
</evidence>
<dbReference type="GO" id="GO:0005524">
    <property type="term" value="F:ATP binding"/>
    <property type="evidence" value="ECO:0007669"/>
    <property type="project" value="UniProtKB-KW"/>
</dbReference>
<evidence type="ECO:0000256" key="6">
    <source>
        <dbReference type="ARBA" id="ARBA00023012"/>
    </source>
</evidence>
<dbReference type="EC" id="2.7.13.3" evidence="2"/>
<dbReference type="PANTHER" id="PTHR43547:SF10">
    <property type="entry name" value="SENSOR HISTIDINE KINASE DCUS"/>
    <property type="match status" value="1"/>
</dbReference>
<dbReference type="EMBL" id="JAINVB010000002">
    <property type="protein sequence ID" value="MCK0088895.1"/>
    <property type="molecule type" value="Genomic_DNA"/>
</dbReference>
<keyword evidence="7" id="KW-0812">Transmembrane</keyword>
<dbReference type="PRINTS" id="PR00344">
    <property type="entry name" value="BCTRLSENSOR"/>
</dbReference>
<proteinExistence type="predicted"/>
<dbReference type="Pfam" id="PF14689">
    <property type="entry name" value="SPOB_a"/>
    <property type="match status" value="1"/>
</dbReference>
<feature type="transmembrane region" description="Helical" evidence="7">
    <location>
        <begin position="170"/>
        <end position="189"/>
    </location>
</feature>
<organism evidence="9 10">
    <name type="scientific">Clostridium symbiosum</name>
    <name type="common">Bacteroides symbiosus</name>
    <dbReference type="NCBI Taxonomy" id="1512"/>
    <lineage>
        <taxon>Bacteria</taxon>
        <taxon>Bacillati</taxon>
        <taxon>Bacillota</taxon>
        <taxon>Clostridia</taxon>
        <taxon>Lachnospirales</taxon>
        <taxon>Lachnospiraceae</taxon>
        <taxon>Otoolea</taxon>
    </lineage>
</organism>
<dbReference type="SUPFAM" id="SSF55890">
    <property type="entry name" value="Sporulation response regulatory protein Spo0B"/>
    <property type="match status" value="1"/>
</dbReference>
<dbReference type="Gene3D" id="3.30.565.10">
    <property type="entry name" value="Histidine kinase-like ATPase, C-terminal domain"/>
    <property type="match status" value="1"/>
</dbReference>
<comment type="catalytic activity">
    <reaction evidence="1">
        <text>ATP + protein L-histidine = ADP + protein N-phospho-L-histidine.</text>
        <dbReference type="EC" id="2.7.13.3"/>
    </reaction>
</comment>
<dbReference type="RefSeq" id="WP_024738698.1">
    <property type="nucleotide sequence ID" value="NZ_JAINVB010000002.1"/>
</dbReference>
<evidence type="ECO:0000256" key="7">
    <source>
        <dbReference type="SAM" id="Phobius"/>
    </source>
</evidence>
<keyword evidence="4" id="KW-0808">Transferase</keyword>
<dbReference type="InterPro" id="IPR039506">
    <property type="entry name" value="SPOB_a"/>
</dbReference>
<dbReference type="PROSITE" id="PS50109">
    <property type="entry name" value="HIS_KIN"/>
    <property type="match status" value="1"/>
</dbReference>
<keyword evidence="3" id="KW-0597">Phosphoprotein</keyword>
<accession>A0AAW5FAR0</accession>
<protein>
    <recommendedName>
        <fullName evidence="2">histidine kinase</fullName>
        <ecNumber evidence="2">2.7.13.3</ecNumber>
    </recommendedName>
</protein>
<dbReference type="InterPro" id="IPR036890">
    <property type="entry name" value="HATPase_C_sf"/>
</dbReference>
<dbReference type="InterPro" id="IPR003594">
    <property type="entry name" value="HATPase_dom"/>
</dbReference>
<name>A0AAW5FAR0_CLOSY</name>
<keyword evidence="6" id="KW-0902">Two-component regulatory system</keyword>
<feature type="domain" description="Histidine kinase" evidence="8">
    <location>
        <begin position="422"/>
        <end position="525"/>
    </location>
</feature>
<evidence type="ECO:0000256" key="5">
    <source>
        <dbReference type="ARBA" id="ARBA00022777"/>
    </source>
</evidence>
<dbReference type="InterPro" id="IPR004358">
    <property type="entry name" value="Sig_transdc_His_kin-like_C"/>
</dbReference>
<evidence type="ECO:0000313" key="9">
    <source>
        <dbReference type="EMBL" id="MCK0088895.1"/>
    </source>
</evidence>
<dbReference type="PANTHER" id="PTHR43547">
    <property type="entry name" value="TWO-COMPONENT HISTIDINE KINASE"/>
    <property type="match status" value="1"/>
</dbReference>
<dbReference type="Gene3D" id="3.30.450.20">
    <property type="entry name" value="PAS domain"/>
    <property type="match status" value="1"/>
</dbReference>
<keyword evidence="7" id="KW-0472">Membrane</keyword>